<dbReference type="PANTHER" id="PTHR33541:SF11">
    <property type="entry name" value="PROTEIN BIG GRAIN 1-LIKE E"/>
    <property type="match status" value="1"/>
</dbReference>
<reference evidence="8 9" key="1">
    <citation type="journal article" date="2017" name="Nature">
        <title>The Apostasia genome and the evolution of orchids.</title>
        <authorList>
            <person name="Zhang G.Q."/>
            <person name="Liu K.W."/>
            <person name="Li Z."/>
            <person name="Lohaus R."/>
            <person name="Hsiao Y.Y."/>
            <person name="Niu S.C."/>
            <person name="Wang J.Y."/>
            <person name="Lin Y.C."/>
            <person name="Xu Q."/>
            <person name="Chen L.J."/>
            <person name="Yoshida K."/>
            <person name="Fujiwara S."/>
            <person name="Wang Z.W."/>
            <person name="Zhang Y.Q."/>
            <person name="Mitsuda N."/>
            <person name="Wang M."/>
            <person name="Liu G.H."/>
            <person name="Pecoraro L."/>
            <person name="Huang H.X."/>
            <person name="Xiao X.J."/>
            <person name="Lin M."/>
            <person name="Wu X.Y."/>
            <person name="Wu W.L."/>
            <person name="Chen Y.Y."/>
            <person name="Chang S.B."/>
            <person name="Sakamoto S."/>
            <person name="Ohme-Takagi M."/>
            <person name="Yagi M."/>
            <person name="Zeng S.J."/>
            <person name="Shen C.Y."/>
            <person name="Yeh C.M."/>
            <person name="Luo Y.B."/>
            <person name="Tsai W.C."/>
            <person name="Van de Peer Y."/>
            <person name="Liu Z.J."/>
        </authorList>
    </citation>
    <scope>NUCLEOTIDE SEQUENCE [LARGE SCALE GENOMIC DNA]</scope>
    <source>
        <strain evidence="9">cv. Shenzhen</strain>
        <tissue evidence="8">Stem</tissue>
    </source>
</reference>
<keyword evidence="9" id="KW-1185">Reference proteome</keyword>
<sequence length="190" mass="21951">MTSSCRRRRDSGELDVFEATKYFSGGIEGIHFSFASSTFPPQINTTRKSFELPLKPVLPPEEQIAKPDQKISMRKEKKNFKHPVTPGGRFASFLYSLFQQTACKNRKNKKGKEEEKAKKYIDSDVGRRRKSEGEEEDELNREKGRGRRSEEEERGERDNESDSSSDLFELNSYDFSDLSCELPLYGTRDE</sequence>
<dbReference type="OrthoDB" id="1871242at2759"/>
<evidence type="ECO:0000256" key="7">
    <source>
        <dbReference type="SAM" id="MobiDB-lite"/>
    </source>
</evidence>
<evidence type="ECO:0000256" key="6">
    <source>
        <dbReference type="ARBA" id="ARBA00023294"/>
    </source>
</evidence>
<evidence type="ECO:0008006" key="10">
    <source>
        <dbReference type="Google" id="ProtNLM"/>
    </source>
</evidence>
<keyword evidence="6" id="KW-0927">Auxin signaling pathway</keyword>
<evidence type="ECO:0000256" key="3">
    <source>
        <dbReference type="ARBA" id="ARBA00022448"/>
    </source>
</evidence>
<gene>
    <name evidence="8" type="ORF">AXF42_Ash004263</name>
</gene>
<evidence type="ECO:0000256" key="5">
    <source>
        <dbReference type="ARBA" id="ARBA00023136"/>
    </source>
</evidence>
<proteinExistence type="inferred from homology"/>
<dbReference type="Proteomes" id="UP000236161">
    <property type="component" value="Unassembled WGS sequence"/>
</dbReference>
<dbReference type="PANTHER" id="PTHR33541">
    <property type="entry name" value="PROTEIN BIG GRAIN 1-LIKE A-RELATED"/>
    <property type="match status" value="1"/>
</dbReference>
<evidence type="ECO:0000313" key="9">
    <source>
        <dbReference type="Proteomes" id="UP000236161"/>
    </source>
</evidence>
<name>A0A2I0A2E2_9ASPA</name>
<evidence type="ECO:0000256" key="2">
    <source>
        <dbReference type="ARBA" id="ARBA00010067"/>
    </source>
</evidence>
<evidence type="ECO:0000256" key="1">
    <source>
        <dbReference type="ARBA" id="ARBA00004236"/>
    </source>
</evidence>
<comment type="subcellular location">
    <subcellularLocation>
        <location evidence="1">Cell membrane</location>
    </subcellularLocation>
</comment>
<dbReference type="InterPro" id="IPR039621">
    <property type="entry name" value="BG1-like"/>
</dbReference>
<feature type="compositionally biased region" description="Basic and acidic residues" evidence="7">
    <location>
        <begin position="111"/>
        <end position="126"/>
    </location>
</feature>
<keyword evidence="3" id="KW-0813">Transport</keyword>
<keyword evidence="4" id="KW-1003">Cell membrane</keyword>
<keyword evidence="5" id="KW-0472">Membrane</keyword>
<evidence type="ECO:0000313" key="8">
    <source>
        <dbReference type="EMBL" id="PKA49722.1"/>
    </source>
</evidence>
<feature type="compositionally biased region" description="Basic and acidic residues" evidence="7">
    <location>
        <begin position="140"/>
        <end position="160"/>
    </location>
</feature>
<comment type="similarity">
    <text evidence="2">Belongs to the BIG GRAIN 1 (BG1) plant protein family.</text>
</comment>
<organism evidence="8 9">
    <name type="scientific">Apostasia shenzhenica</name>
    <dbReference type="NCBI Taxonomy" id="1088818"/>
    <lineage>
        <taxon>Eukaryota</taxon>
        <taxon>Viridiplantae</taxon>
        <taxon>Streptophyta</taxon>
        <taxon>Embryophyta</taxon>
        <taxon>Tracheophyta</taxon>
        <taxon>Spermatophyta</taxon>
        <taxon>Magnoliopsida</taxon>
        <taxon>Liliopsida</taxon>
        <taxon>Asparagales</taxon>
        <taxon>Orchidaceae</taxon>
        <taxon>Apostasioideae</taxon>
        <taxon>Apostasia</taxon>
    </lineage>
</organism>
<dbReference type="AlphaFoldDB" id="A0A2I0A2E2"/>
<dbReference type="GO" id="GO:0005886">
    <property type="term" value="C:plasma membrane"/>
    <property type="evidence" value="ECO:0007669"/>
    <property type="project" value="UniProtKB-SubCell"/>
</dbReference>
<dbReference type="EMBL" id="KZ452037">
    <property type="protein sequence ID" value="PKA49722.1"/>
    <property type="molecule type" value="Genomic_DNA"/>
</dbReference>
<dbReference type="GO" id="GO:0009734">
    <property type="term" value="P:auxin-activated signaling pathway"/>
    <property type="evidence" value="ECO:0007669"/>
    <property type="project" value="UniProtKB-KW"/>
</dbReference>
<feature type="region of interest" description="Disordered" evidence="7">
    <location>
        <begin position="104"/>
        <end position="170"/>
    </location>
</feature>
<accession>A0A2I0A2E2</accession>
<evidence type="ECO:0000256" key="4">
    <source>
        <dbReference type="ARBA" id="ARBA00022475"/>
    </source>
</evidence>
<feature type="region of interest" description="Disordered" evidence="7">
    <location>
        <begin position="67"/>
        <end position="86"/>
    </location>
</feature>
<protein>
    <recommendedName>
        <fullName evidence="10">Protein BIG GRAIN 1-like E</fullName>
    </recommendedName>
</protein>